<dbReference type="EMBL" id="LAZR01018280">
    <property type="protein sequence ID" value="KKL96995.1"/>
    <property type="molecule type" value="Genomic_DNA"/>
</dbReference>
<protein>
    <submittedName>
        <fullName evidence="2">Uncharacterized protein</fullName>
    </submittedName>
</protein>
<organism evidence="2">
    <name type="scientific">marine sediment metagenome</name>
    <dbReference type="NCBI Taxonomy" id="412755"/>
    <lineage>
        <taxon>unclassified sequences</taxon>
        <taxon>metagenomes</taxon>
        <taxon>ecological metagenomes</taxon>
    </lineage>
</organism>
<evidence type="ECO:0000313" key="2">
    <source>
        <dbReference type="EMBL" id="KKL96995.1"/>
    </source>
</evidence>
<comment type="caution">
    <text evidence="2">The sequence shown here is derived from an EMBL/GenBank/DDBJ whole genome shotgun (WGS) entry which is preliminary data.</text>
</comment>
<accession>A0A0F9IT79</accession>
<proteinExistence type="predicted"/>
<reference evidence="2" key="1">
    <citation type="journal article" date="2015" name="Nature">
        <title>Complex archaea that bridge the gap between prokaryotes and eukaryotes.</title>
        <authorList>
            <person name="Spang A."/>
            <person name="Saw J.H."/>
            <person name="Jorgensen S.L."/>
            <person name="Zaremba-Niedzwiedzka K."/>
            <person name="Martijn J."/>
            <person name="Lind A.E."/>
            <person name="van Eijk R."/>
            <person name="Schleper C."/>
            <person name="Guy L."/>
            <person name="Ettema T.J."/>
        </authorList>
    </citation>
    <scope>NUCLEOTIDE SEQUENCE</scope>
</reference>
<gene>
    <name evidence="2" type="ORF">LCGC14_1838950</name>
</gene>
<sequence length="120" mass="13595">MIETLTEVAANNTVDVRTNDRDRIAPPTGLLCPSCERPMAFTEVTHSYRCHACNPIPENVPECATQKCKLPLTRLGGPWNCWICLKCNKHPEEVNKAMAEKQIEQHPRSYVKDHVSHSEL</sequence>
<name>A0A0F9IT79_9ZZZZ</name>
<feature type="region of interest" description="Disordered" evidence="1">
    <location>
        <begin position="100"/>
        <end position="120"/>
    </location>
</feature>
<feature type="non-terminal residue" evidence="2">
    <location>
        <position position="120"/>
    </location>
</feature>
<dbReference type="AlphaFoldDB" id="A0A0F9IT79"/>
<evidence type="ECO:0000256" key="1">
    <source>
        <dbReference type="SAM" id="MobiDB-lite"/>
    </source>
</evidence>